<accession>A0ABR4P1X7</accession>
<evidence type="ECO:0000256" key="2">
    <source>
        <dbReference type="SAM" id="SignalP"/>
    </source>
</evidence>
<evidence type="ECO:0000313" key="3">
    <source>
        <dbReference type="EMBL" id="KAL3417298.1"/>
    </source>
</evidence>
<sequence>MHKVTVVAALAVLAQAVGAQSTVDLLFWYLGQSDIAASVVGSDATATTFSIACETGANGETTNPECYVGADFLYTQAPSSVHYTISFTGYGDSELPSGSPTPYTVSELACALTGTSSAECAATILRPDNPPQITSLNYNGAVSKTDEMFETYPVVITAGTISRASSVPASTTVTSSGPNVSSTSSTHSGSTSIASSSAAASLSSSDSATVVTSTGTSTSTGGMAMITGNAKWAIGAAAGLAVAGL</sequence>
<feature type="chain" id="PRO_5046421534" evidence="2">
    <location>
        <begin position="20"/>
        <end position="245"/>
    </location>
</feature>
<dbReference type="PANTHER" id="PTHR40640:SF1">
    <property type="entry name" value="ANCHORED GLYCOPROTEIN, PUTATIVE (AFU_ORTHOLOGUE AFUA_8G04860)-RELATED"/>
    <property type="match status" value="1"/>
</dbReference>
<proteinExistence type="predicted"/>
<dbReference type="Proteomes" id="UP001629113">
    <property type="component" value="Unassembled WGS sequence"/>
</dbReference>
<reference evidence="3 4" key="1">
    <citation type="submission" date="2024-06" db="EMBL/GenBank/DDBJ databases">
        <title>Complete genome of Phlyctema vagabunda strain 19-DSS-EL-015.</title>
        <authorList>
            <person name="Fiorenzani C."/>
        </authorList>
    </citation>
    <scope>NUCLEOTIDE SEQUENCE [LARGE SCALE GENOMIC DNA]</scope>
    <source>
        <strain evidence="3 4">19-DSS-EL-015</strain>
    </source>
</reference>
<evidence type="ECO:0000256" key="1">
    <source>
        <dbReference type="SAM" id="MobiDB-lite"/>
    </source>
</evidence>
<keyword evidence="2" id="KW-0732">Signal</keyword>
<organism evidence="3 4">
    <name type="scientific">Phlyctema vagabunda</name>
    <dbReference type="NCBI Taxonomy" id="108571"/>
    <lineage>
        <taxon>Eukaryota</taxon>
        <taxon>Fungi</taxon>
        <taxon>Dikarya</taxon>
        <taxon>Ascomycota</taxon>
        <taxon>Pezizomycotina</taxon>
        <taxon>Leotiomycetes</taxon>
        <taxon>Helotiales</taxon>
        <taxon>Dermateaceae</taxon>
        <taxon>Phlyctema</taxon>
    </lineage>
</organism>
<comment type="caution">
    <text evidence="3">The sequence shown here is derived from an EMBL/GenBank/DDBJ whole genome shotgun (WGS) entry which is preliminary data.</text>
</comment>
<keyword evidence="4" id="KW-1185">Reference proteome</keyword>
<feature type="signal peptide" evidence="2">
    <location>
        <begin position="1"/>
        <end position="19"/>
    </location>
</feature>
<dbReference type="EMBL" id="JBFCZG010000011">
    <property type="protein sequence ID" value="KAL3417298.1"/>
    <property type="molecule type" value="Genomic_DNA"/>
</dbReference>
<feature type="region of interest" description="Disordered" evidence="1">
    <location>
        <begin position="167"/>
        <end position="190"/>
    </location>
</feature>
<gene>
    <name evidence="3" type="ORF">PVAG01_11298</name>
</gene>
<protein>
    <submittedName>
        <fullName evidence="3">Uncharacterized protein</fullName>
    </submittedName>
</protein>
<name>A0ABR4P1X7_9HELO</name>
<evidence type="ECO:0000313" key="4">
    <source>
        <dbReference type="Proteomes" id="UP001629113"/>
    </source>
</evidence>
<dbReference type="PANTHER" id="PTHR40640">
    <property type="entry name" value="ANCHORED GLYCOPROTEIN, PUTATIVE (AFU_ORTHOLOGUE AFUA_8G04860)-RELATED"/>
    <property type="match status" value="1"/>
</dbReference>